<name>A0A914Q3Y9_9BILA</name>
<feature type="signal peptide" evidence="2">
    <location>
        <begin position="1"/>
        <end position="18"/>
    </location>
</feature>
<dbReference type="Proteomes" id="UP000887578">
    <property type="component" value="Unplaced"/>
</dbReference>
<proteinExistence type="predicted"/>
<protein>
    <submittedName>
        <fullName evidence="4">Uncharacterized protein</fullName>
    </submittedName>
</protein>
<reference evidence="4" key="1">
    <citation type="submission" date="2022-11" db="UniProtKB">
        <authorList>
            <consortium name="WormBaseParasite"/>
        </authorList>
    </citation>
    <scope>IDENTIFICATION</scope>
</reference>
<dbReference type="AlphaFoldDB" id="A0A914Q3Y9"/>
<keyword evidence="1" id="KW-1133">Transmembrane helix</keyword>
<keyword evidence="1" id="KW-0472">Membrane</keyword>
<feature type="transmembrane region" description="Helical" evidence="1">
    <location>
        <begin position="214"/>
        <end position="236"/>
    </location>
</feature>
<evidence type="ECO:0000313" key="3">
    <source>
        <dbReference type="Proteomes" id="UP000887578"/>
    </source>
</evidence>
<keyword evidence="2" id="KW-0732">Signal</keyword>
<evidence type="ECO:0000313" key="4">
    <source>
        <dbReference type="WBParaSite" id="PDA_v2.g25538.t1"/>
    </source>
</evidence>
<organism evidence="3 4">
    <name type="scientific">Panagrolaimus davidi</name>
    <dbReference type="NCBI Taxonomy" id="227884"/>
    <lineage>
        <taxon>Eukaryota</taxon>
        <taxon>Metazoa</taxon>
        <taxon>Ecdysozoa</taxon>
        <taxon>Nematoda</taxon>
        <taxon>Chromadorea</taxon>
        <taxon>Rhabditida</taxon>
        <taxon>Tylenchina</taxon>
        <taxon>Panagrolaimomorpha</taxon>
        <taxon>Panagrolaimoidea</taxon>
        <taxon>Panagrolaimidae</taxon>
        <taxon>Panagrolaimus</taxon>
    </lineage>
</organism>
<feature type="chain" id="PRO_5037089917" evidence="2">
    <location>
        <begin position="19"/>
        <end position="238"/>
    </location>
</feature>
<keyword evidence="1" id="KW-0812">Transmembrane</keyword>
<evidence type="ECO:0000256" key="1">
    <source>
        <dbReference type="SAM" id="Phobius"/>
    </source>
</evidence>
<sequence>MKILTLEFFYAFIGIVFGEKIGWKNCSLNFEVETNVTLAYLSQDGLHQISTSTKSNETYFSEQEERFLSLCLCRTNFGQQFFVSPIQNETETIVHDAIILCLVGFDSFESIGIYDDYDLLDALLLKQFEHIPNSVIDPVKNHNEDTEHKSEDEGCYDFYGFPAKDILGQRTCLLSVDISNERKFTYSGPLMGNAMAFNSIESCNSSVNGSMVCFYFWLFLTQHMFVLYVVHIYTYVMG</sequence>
<accession>A0A914Q3Y9</accession>
<dbReference type="WBParaSite" id="PDA_v2.g25538.t1">
    <property type="protein sequence ID" value="PDA_v2.g25538.t1"/>
    <property type="gene ID" value="PDA_v2.g25538"/>
</dbReference>
<keyword evidence="3" id="KW-1185">Reference proteome</keyword>
<evidence type="ECO:0000256" key="2">
    <source>
        <dbReference type="SAM" id="SignalP"/>
    </source>
</evidence>